<comment type="caution">
    <text evidence="1">The sequence shown here is derived from an EMBL/GenBank/DDBJ whole genome shotgun (WGS) entry which is preliminary data.</text>
</comment>
<accession>A0A5B7GEW0</accession>
<reference evidence="1 2" key="1">
    <citation type="submission" date="2019-05" db="EMBL/GenBank/DDBJ databases">
        <title>Another draft genome of Portunus trituberculatus and its Hox gene families provides insights of decapod evolution.</title>
        <authorList>
            <person name="Jeong J.-H."/>
            <person name="Song I."/>
            <person name="Kim S."/>
            <person name="Choi T."/>
            <person name="Kim D."/>
            <person name="Ryu S."/>
            <person name="Kim W."/>
        </authorList>
    </citation>
    <scope>NUCLEOTIDE SEQUENCE [LARGE SCALE GENOMIC DNA]</scope>
    <source>
        <tissue evidence="1">Muscle</tissue>
    </source>
</reference>
<name>A0A5B7GEW0_PORTR</name>
<keyword evidence="2" id="KW-1185">Reference proteome</keyword>
<proteinExistence type="predicted"/>
<organism evidence="1 2">
    <name type="scientific">Portunus trituberculatus</name>
    <name type="common">Swimming crab</name>
    <name type="synonym">Neptunus trituberculatus</name>
    <dbReference type="NCBI Taxonomy" id="210409"/>
    <lineage>
        <taxon>Eukaryota</taxon>
        <taxon>Metazoa</taxon>
        <taxon>Ecdysozoa</taxon>
        <taxon>Arthropoda</taxon>
        <taxon>Crustacea</taxon>
        <taxon>Multicrustacea</taxon>
        <taxon>Malacostraca</taxon>
        <taxon>Eumalacostraca</taxon>
        <taxon>Eucarida</taxon>
        <taxon>Decapoda</taxon>
        <taxon>Pleocyemata</taxon>
        <taxon>Brachyura</taxon>
        <taxon>Eubrachyura</taxon>
        <taxon>Portunoidea</taxon>
        <taxon>Portunidae</taxon>
        <taxon>Portuninae</taxon>
        <taxon>Portunus</taxon>
    </lineage>
</organism>
<sequence length="116" mass="13049">MKVDSVRSAPCLNVTRKKGSQDRKLTEKCTCIIKTPTRITLATHQENKVSTPMHASYTCVLRPRNTKEQCPSQTSTCPPLTSLPELHSFAVSVYPSVTRHSVVREQHWTLIVVENC</sequence>
<dbReference type="AlphaFoldDB" id="A0A5B7GEW0"/>
<dbReference type="EMBL" id="VSRR010013510">
    <property type="protein sequence ID" value="MPC55873.1"/>
    <property type="molecule type" value="Genomic_DNA"/>
</dbReference>
<gene>
    <name evidence="1" type="ORF">E2C01_049818</name>
</gene>
<evidence type="ECO:0000313" key="2">
    <source>
        <dbReference type="Proteomes" id="UP000324222"/>
    </source>
</evidence>
<dbReference type="Proteomes" id="UP000324222">
    <property type="component" value="Unassembled WGS sequence"/>
</dbReference>
<protein>
    <submittedName>
        <fullName evidence="1">Uncharacterized protein</fullName>
    </submittedName>
</protein>
<evidence type="ECO:0000313" key="1">
    <source>
        <dbReference type="EMBL" id="MPC55873.1"/>
    </source>
</evidence>